<dbReference type="PANTHER" id="PTHR43531:SF11">
    <property type="entry name" value="METHYL-ACCEPTING CHEMOTAXIS PROTEIN 3"/>
    <property type="match status" value="1"/>
</dbReference>
<accession>A0A4Q5N1V0</accession>
<dbReference type="SUPFAM" id="SSF58104">
    <property type="entry name" value="Methyl-accepting chemotaxis protein (MCP) signaling domain"/>
    <property type="match status" value="1"/>
</dbReference>
<name>A0A4Q5N1V0_9MICO</name>
<dbReference type="RefSeq" id="WP_130103628.1">
    <property type="nucleotide sequence ID" value="NZ_SDWW01000044.1"/>
</dbReference>
<dbReference type="AlphaFoldDB" id="A0A4Q5N1V0"/>
<proteinExistence type="inferred from homology"/>
<feature type="domain" description="HAMP" evidence="6">
    <location>
        <begin position="224"/>
        <end position="276"/>
    </location>
</feature>
<dbReference type="InterPro" id="IPR003660">
    <property type="entry name" value="HAMP_dom"/>
</dbReference>
<dbReference type="Gene3D" id="1.10.287.950">
    <property type="entry name" value="Methyl-accepting chemotaxis protein"/>
    <property type="match status" value="1"/>
</dbReference>
<dbReference type="EMBL" id="SDWW01000044">
    <property type="protein sequence ID" value="RYV50001.1"/>
    <property type="molecule type" value="Genomic_DNA"/>
</dbReference>
<keyword evidence="2 5" id="KW-0812">Transmembrane</keyword>
<dbReference type="InterPro" id="IPR024478">
    <property type="entry name" value="HlyB_4HB_MCP"/>
</dbReference>
<comment type="similarity">
    <text evidence="4">Belongs to the methyl-accepting chemotaxis (MCP) protein family.</text>
</comment>
<dbReference type="Proteomes" id="UP000293764">
    <property type="component" value="Unassembled WGS sequence"/>
</dbReference>
<evidence type="ECO:0000256" key="2">
    <source>
        <dbReference type="ARBA" id="ARBA00022692"/>
    </source>
</evidence>
<keyword evidence="5" id="KW-0472">Membrane</keyword>
<dbReference type="GO" id="GO:0005886">
    <property type="term" value="C:plasma membrane"/>
    <property type="evidence" value="ECO:0007669"/>
    <property type="project" value="TreeGrafter"/>
</dbReference>
<evidence type="ECO:0000256" key="1">
    <source>
        <dbReference type="ARBA" id="ARBA00022500"/>
    </source>
</evidence>
<protein>
    <submittedName>
        <fullName evidence="7">Methyl-accepting chemotaxis protein</fullName>
    </submittedName>
</protein>
<comment type="caution">
    <text evidence="7">The sequence shown here is derived from an EMBL/GenBank/DDBJ whole genome shotgun (WGS) entry which is preliminary data.</text>
</comment>
<dbReference type="Pfam" id="PF00672">
    <property type="entry name" value="HAMP"/>
    <property type="match status" value="1"/>
</dbReference>
<keyword evidence="8" id="KW-1185">Reference proteome</keyword>
<feature type="non-terminal residue" evidence="7">
    <location>
        <position position="348"/>
    </location>
</feature>
<keyword evidence="3 5" id="KW-1133">Transmembrane helix</keyword>
<evidence type="ECO:0000256" key="3">
    <source>
        <dbReference type="ARBA" id="ARBA00022989"/>
    </source>
</evidence>
<dbReference type="GO" id="GO:0004888">
    <property type="term" value="F:transmembrane signaling receptor activity"/>
    <property type="evidence" value="ECO:0007669"/>
    <property type="project" value="TreeGrafter"/>
</dbReference>
<dbReference type="Pfam" id="PF12729">
    <property type="entry name" value="4HB_MCP_1"/>
    <property type="match status" value="1"/>
</dbReference>
<dbReference type="PANTHER" id="PTHR43531">
    <property type="entry name" value="PROTEIN ICFG"/>
    <property type="match status" value="1"/>
</dbReference>
<sequence length="348" mass="35977">MSASTATNPTVRRGRLVADRSIRTKILAVIGLLAVVAVATGAMAVVSMQAIAADSKTLEHAQTEVQIPLNLAHQNQLKARMIAAQIAAVPADATADWLADQAENDAEVDANIAAYEAAAPEVYEGWAEFVDGWAAWKAARDSDLTPAALTGDQAEYARVLAEVTEPLKDTFLDNLELVEAQVTEYSTVIATQAAAEATTAVRTLVISLGIALVVVLALGYVTAQAIRRAVEKVRVSLEAMATGDLTVPAEVESRDEVGRMAQALGAAQLALRATLVGVGETASTIAAAAEEMSAANTQVAAGSEETSARAGVVSAAAEEVSRNVQTVAAGAEEMGASIREIAQNANEA</sequence>
<dbReference type="InterPro" id="IPR051310">
    <property type="entry name" value="MCP_chemotaxis"/>
</dbReference>
<evidence type="ECO:0000313" key="7">
    <source>
        <dbReference type="EMBL" id="RYV50001.1"/>
    </source>
</evidence>
<organism evidence="7 8">
    <name type="scientific">Pengzhenrongella frigida</name>
    <dbReference type="NCBI Taxonomy" id="1259133"/>
    <lineage>
        <taxon>Bacteria</taxon>
        <taxon>Bacillati</taxon>
        <taxon>Actinomycetota</taxon>
        <taxon>Actinomycetes</taxon>
        <taxon>Micrococcales</taxon>
        <taxon>Pengzhenrongella</taxon>
    </lineage>
</organism>
<dbReference type="OrthoDB" id="8667074at2"/>
<dbReference type="PROSITE" id="PS50885">
    <property type="entry name" value="HAMP"/>
    <property type="match status" value="1"/>
</dbReference>
<evidence type="ECO:0000313" key="8">
    <source>
        <dbReference type="Proteomes" id="UP000293764"/>
    </source>
</evidence>
<dbReference type="CDD" id="cd06225">
    <property type="entry name" value="HAMP"/>
    <property type="match status" value="1"/>
</dbReference>
<dbReference type="GO" id="GO:0006935">
    <property type="term" value="P:chemotaxis"/>
    <property type="evidence" value="ECO:0007669"/>
    <property type="project" value="UniProtKB-KW"/>
</dbReference>
<evidence type="ECO:0000256" key="5">
    <source>
        <dbReference type="SAM" id="Phobius"/>
    </source>
</evidence>
<evidence type="ECO:0000259" key="6">
    <source>
        <dbReference type="PROSITE" id="PS50885"/>
    </source>
</evidence>
<dbReference type="GO" id="GO:0007165">
    <property type="term" value="P:signal transduction"/>
    <property type="evidence" value="ECO:0007669"/>
    <property type="project" value="InterPro"/>
</dbReference>
<keyword evidence="1" id="KW-0145">Chemotaxis</keyword>
<feature type="transmembrane region" description="Helical" evidence="5">
    <location>
        <begin position="204"/>
        <end position="223"/>
    </location>
</feature>
<gene>
    <name evidence="7" type="ORF">EUA98_15645</name>
</gene>
<dbReference type="SMART" id="SM00304">
    <property type="entry name" value="HAMP"/>
    <property type="match status" value="1"/>
</dbReference>
<reference evidence="7 8" key="1">
    <citation type="submission" date="2019-01" db="EMBL/GenBank/DDBJ databases">
        <title>Novel species of Cellulomonas.</title>
        <authorList>
            <person name="Liu Q."/>
            <person name="Xin Y.-H."/>
        </authorList>
    </citation>
    <scope>NUCLEOTIDE SEQUENCE [LARGE SCALE GENOMIC DNA]</scope>
    <source>
        <strain evidence="7 8">HLT2-17</strain>
    </source>
</reference>
<evidence type="ECO:0000256" key="4">
    <source>
        <dbReference type="ARBA" id="ARBA00029447"/>
    </source>
</evidence>